<organism evidence="3 4">
    <name type="scientific">Acrobeloides nanus</name>
    <dbReference type="NCBI Taxonomy" id="290746"/>
    <lineage>
        <taxon>Eukaryota</taxon>
        <taxon>Metazoa</taxon>
        <taxon>Ecdysozoa</taxon>
        <taxon>Nematoda</taxon>
        <taxon>Chromadorea</taxon>
        <taxon>Rhabditida</taxon>
        <taxon>Tylenchina</taxon>
        <taxon>Cephalobomorpha</taxon>
        <taxon>Cephaloboidea</taxon>
        <taxon>Cephalobidae</taxon>
        <taxon>Acrobeloides</taxon>
    </lineage>
</organism>
<comment type="similarity">
    <text evidence="1">Belongs to the nematode receptor-like protein sre family.</text>
</comment>
<feature type="transmembrane region" description="Helical" evidence="2">
    <location>
        <begin position="12"/>
        <end position="34"/>
    </location>
</feature>
<dbReference type="Pfam" id="PF03125">
    <property type="entry name" value="Sre"/>
    <property type="match status" value="1"/>
</dbReference>
<evidence type="ECO:0000256" key="2">
    <source>
        <dbReference type="SAM" id="Phobius"/>
    </source>
</evidence>
<evidence type="ECO:0000313" key="4">
    <source>
        <dbReference type="WBParaSite" id="ACRNAN_scaffold11030.g10580.t1"/>
    </source>
</evidence>
<proteinExistence type="inferred from homology"/>
<feature type="transmembrane region" description="Helical" evidence="2">
    <location>
        <begin position="139"/>
        <end position="158"/>
    </location>
</feature>
<accession>A0A914CI17</accession>
<protein>
    <submittedName>
        <fullName evidence="4">Gustatory receptor</fullName>
    </submittedName>
</protein>
<dbReference type="WBParaSite" id="ACRNAN_scaffold11030.g10580.t1">
    <property type="protein sequence ID" value="ACRNAN_scaffold11030.g10580.t1"/>
    <property type="gene ID" value="ACRNAN_scaffold11030.g10580"/>
</dbReference>
<sequence length="245" mass="28794">MEQKTIVDTTFFYIIQYIMFYGTCSLRPVSLAFVIERTFATIKSKMYEKQDYRWLIIILKVFIHVVSIIMMLSTIILKLNTIIFISINLVIDLISLLSIFILRWWNKKIRRTNLTSSVELTDRYQVTENIRAMNTIHPLLLGIIIFNLISMGYCLVSNPTGFLIKYIVLIYYGIMIVSVHVCTLMSLINDKIYREKILYRLPLIAKIMEMAEIKLSNKVTNVEGKKIITIMNDVNYFNMLKDSWK</sequence>
<dbReference type="InterPro" id="IPR004151">
    <property type="entry name" value="7TM_GPCR_serpentine_rcpt_Sre"/>
</dbReference>
<feature type="transmembrane region" description="Helical" evidence="2">
    <location>
        <begin position="82"/>
        <end position="102"/>
    </location>
</feature>
<feature type="transmembrane region" description="Helical" evidence="2">
    <location>
        <begin position="164"/>
        <end position="188"/>
    </location>
</feature>
<keyword evidence="3" id="KW-1185">Reference proteome</keyword>
<keyword evidence="2" id="KW-0812">Transmembrane</keyword>
<dbReference type="InterPro" id="IPR052854">
    <property type="entry name" value="Serpentine_rcpt_epsilon"/>
</dbReference>
<name>A0A914CI17_9BILA</name>
<dbReference type="GO" id="GO:0007606">
    <property type="term" value="P:sensory perception of chemical stimulus"/>
    <property type="evidence" value="ECO:0007669"/>
    <property type="project" value="InterPro"/>
</dbReference>
<keyword evidence="2" id="KW-1133">Transmembrane helix</keyword>
<feature type="transmembrane region" description="Helical" evidence="2">
    <location>
        <begin position="54"/>
        <end position="76"/>
    </location>
</feature>
<dbReference type="Proteomes" id="UP000887540">
    <property type="component" value="Unplaced"/>
</dbReference>
<dbReference type="GO" id="GO:0016020">
    <property type="term" value="C:membrane"/>
    <property type="evidence" value="ECO:0007669"/>
    <property type="project" value="InterPro"/>
</dbReference>
<evidence type="ECO:0000256" key="1">
    <source>
        <dbReference type="ARBA" id="ARBA00006803"/>
    </source>
</evidence>
<dbReference type="PANTHER" id="PTHR47518">
    <property type="entry name" value="SERPENTINE RECEPTOR CLASS EPSILON-13-RELATED"/>
    <property type="match status" value="1"/>
</dbReference>
<dbReference type="PANTHER" id="PTHR47518:SF9">
    <property type="entry name" value="SERPENTINE RECEPTOR, CLASS T"/>
    <property type="match status" value="1"/>
</dbReference>
<evidence type="ECO:0000313" key="3">
    <source>
        <dbReference type="Proteomes" id="UP000887540"/>
    </source>
</evidence>
<dbReference type="AlphaFoldDB" id="A0A914CI17"/>
<reference evidence="4" key="1">
    <citation type="submission" date="2022-11" db="UniProtKB">
        <authorList>
            <consortium name="WormBaseParasite"/>
        </authorList>
    </citation>
    <scope>IDENTIFICATION</scope>
</reference>
<keyword evidence="2" id="KW-0472">Membrane</keyword>